<evidence type="ECO:0000313" key="3">
    <source>
        <dbReference type="Proteomes" id="UP000004578"/>
    </source>
</evidence>
<dbReference type="InterPro" id="IPR018193">
    <property type="entry name" value="Glyc_kinase_flavodox-like_fold"/>
</dbReference>
<gene>
    <name evidence="2" type="ORF">HMPREF1317_1996</name>
</gene>
<dbReference type="AlphaFoldDB" id="J0NL55"/>
<reference evidence="2 3" key="1">
    <citation type="submission" date="2012-05" db="EMBL/GenBank/DDBJ databases">
        <authorList>
            <person name="Harkins D.M."/>
            <person name="Madupu R."/>
            <person name="Durkin A.S."/>
            <person name="Torralba M."/>
            <person name="Methe B."/>
            <person name="Sutton G.G."/>
            <person name="Nelson K.E."/>
        </authorList>
    </citation>
    <scope>NUCLEOTIDE SEQUENCE [LARGE SCALE GENOMIC DNA]</scope>
    <source>
        <strain evidence="2 3">F0490</strain>
    </source>
</reference>
<comment type="caution">
    <text evidence="2">The sequence shown here is derived from an EMBL/GenBank/DDBJ whole genome shotgun (WGS) entry which is preliminary data.</text>
</comment>
<dbReference type="GO" id="GO:0008887">
    <property type="term" value="F:glycerate kinase activity"/>
    <property type="evidence" value="ECO:0007669"/>
    <property type="project" value="InterPro"/>
</dbReference>
<evidence type="ECO:0000313" key="2">
    <source>
        <dbReference type="EMBL" id="EJF47879.1"/>
    </source>
</evidence>
<dbReference type="Gene3D" id="3.90.1510.10">
    <property type="entry name" value="Glycerate kinase, domain 2"/>
    <property type="match status" value="1"/>
</dbReference>
<organism evidence="2 3">
    <name type="scientific">Schaalia georgiae F0490</name>
    <dbReference type="NCBI Taxonomy" id="1125717"/>
    <lineage>
        <taxon>Bacteria</taxon>
        <taxon>Bacillati</taxon>
        <taxon>Actinomycetota</taxon>
        <taxon>Actinomycetes</taxon>
        <taxon>Actinomycetales</taxon>
        <taxon>Actinomycetaceae</taxon>
        <taxon>Schaalia</taxon>
    </lineage>
</organism>
<accession>J0NL55</accession>
<protein>
    <submittedName>
        <fullName evidence="2">Uncharacterized protein</fullName>
    </submittedName>
</protein>
<evidence type="ECO:0000256" key="1">
    <source>
        <dbReference type="SAM" id="MobiDB-lite"/>
    </source>
</evidence>
<dbReference type="Proteomes" id="UP000004578">
    <property type="component" value="Unassembled WGS sequence"/>
</dbReference>
<dbReference type="GO" id="GO:0031388">
    <property type="term" value="P:organic acid phosphorylation"/>
    <property type="evidence" value="ECO:0007669"/>
    <property type="project" value="InterPro"/>
</dbReference>
<sequence length="235" mass="22673">MSGPRVVVAGRWLEEGAAAAPGTPEDGPSPQRPGADPALRAPGNGAPHSGSGDSPAFEAVVGSQPNPDPGSGSSPATLRALGAVASGIMGARPGARCSLVPLGPGPVFDEAAAGAFTAIRVPTGAPSTAPAGESVRAALAGGGTVVVEGGHNAAVDCGFGFLTALTGISVREGDDLAHSLPAALDRAERIIADSGVDLVAAASTTRPLVGLDSVLAVAPGLEPRPGQDPGLTALL</sequence>
<proteinExistence type="predicted"/>
<feature type="region of interest" description="Disordered" evidence="1">
    <location>
        <begin position="1"/>
        <end position="77"/>
    </location>
</feature>
<feature type="non-terminal residue" evidence="2">
    <location>
        <position position="235"/>
    </location>
</feature>
<dbReference type="EMBL" id="AKFS01000069">
    <property type="protein sequence ID" value="EJF47879.1"/>
    <property type="molecule type" value="Genomic_DNA"/>
</dbReference>
<feature type="compositionally biased region" description="Low complexity" evidence="1">
    <location>
        <begin position="15"/>
        <end position="28"/>
    </location>
</feature>
<name>J0NL55_9ACTO</name>
<keyword evidence="3" id="KW-1185">Reference proteome</keyword>